<feature type="domain" description="PHB accumulation regulatory" evidence="2">
    <location>
        <begin position="71"/>
        <end position="110"/>
    </location>
</feature>
<evidence type="ECO:0000259" key="3">
    <source>
        <dbReference type="Pfam" id="PF07879"/>
    </source>
</evidence>
<keyword evidence="5" id="KW-1185">Reference proteome</keyword>
<reference evidence="4 5" key="1">
    <citation type="submission" date="2019-12" db="EMBL/GenBank/DDBJ databases">
        <title>Comparative genomics gives insights into the taxonomy of the Azoarcus-Aromatoleum group and reveals separate origins of nif in the plant-associated Azoarcus and non-plant-associated Aromatoleum sub-groups.</title>
        <authorList>
            <person name="Lafos M."/>
            <person name="Maluk M."/>
            <person name="Batista M."/>
            <person name="Junghare M."/>
            <person name="Carmona M."/>
            <person name="Faoro H."/>
            <person name="Cruz L.M."/>
            <person name="Battistoni F."/>
            <person name="De Souza E."/>
            <person name="Pedrosa F."/>
            <person name="Chen W.-M."/>
            <person name="Poole P.S."/>
            <person name="Dixon R.A."/>
            <person name="James E.K."/>
        </authorList>
    </citation>
    <scope>NUCLEOTIDE SEQUENCE [LARGE SCALE GENOMIC DNA]</scope>
    <source>
        <strain evidence="4 5">PbN1</strain>
    </source>
</reference>
<dbReference type="Pfam" id="PF05233">
    <property type="entry name" value="PHB_acc"/>
    <property type="match status" value="2"/>
</dbReference>
<dbReference type="Pfam" id="PF07879">
    <property type="entry name" value="PHB_acc_N"/>
    <property type="match status" value="1"/>
</dbReference>
<dbReference type="RefSeq" id="WP_169201201.1">
    <property type="nucleotide sequence ID" value="NZ_CP059467.1"/>
</dbReference>
<dbReference type="NCBIfam" id="TIGR01848">
    <property type="entry name" value="PHA_reg_PhaR"/>
    <property type="match status" value="1"/>
</dbReference>
<feature type="domain" description="PHA accumulation regulator DNA-binding N-terminal" evidence="3">
    <location>
        <begin position="7"/>
        <end position="66"/>
    </location>
</feature>
<gene>
    <name evidence="4" type="primary">phaR</name>
    <name evidence="4" type="ORF">GPA24_02400</name>
</gene>
<sequence length="210" mass="23505">MAEQARLIKKYPNRRLYDTRTSSYITLADVKELVLSREEFQVVDAKTTEDLTRSILLQIILEEEAGGAPMFTSDLLAHMIRFYGNATQGMMGKYLENNIKAFTEMQGKLQEQAQAIYGENSPISQDLWAQFLNFQGPALQSVMGTYVEQSKKMFSQMQEQIESQTRNIFTGFPFPNYTPAGKDETAAKTATGTDAPAENTTGKGGRATQK</sequence>
<feature type="domain" description="PHB accumulation regulatory" evidence="2">
    <location>
        <begin position="124"/>
        <end position="161"/>
    </location>
</feature>
<dbReference type="Proteomes" id="UP000633943">
    <property type="component" value="Unassembled WGS sequence"/>
</dbReference>
<dbReference type="InterPro" id="IPR010134">
    <property type="entry name" value="PHA_reg_PhaR"/>
</dbReference>
<dbReference type="InterPro" id="IPR007897">
    <property type="entry name" value="PHB_accumulat"/>
</dbReference>
<name>A0ABX1NS79_9RHOO</name>
<accession>A0ABX1NS79</accession>
<organism evidence="4 5">
    <name type="scientific">Aromatoleum bremense</name>
    <dbReference type="NCBI Taxonomy" id="76115"/>
    <lineage>
        <taxon>Bacteria</taxon>
        <taxon>Pseudomonadati</taxon>
        <taxon>Pseudomonadota</taxon>
        <taxon>Betaproteobacteria</taxon>
        <taxon>Rhodocyclales</taxon>
        <taxon>Rhodocyclaceae</taxon>
        <taxon>Aromatoleum</taxon>
    </lineage>
</organism>
<evidence type="ECO:0000313" key="5">
    <source>
        <dbReference type="Proteomes" id="UP000633943"/>
    </source>
</evidence>
<evidence type="ECO:0000256" key="1">
    <source>
        <dbReference type="SAM" id="MobiDB-lite"/>
    </source>
</evidence>
<feature type="region of interest" description="Disordered" evidence="1">
    <location>
        <begin position="179"/>
        <end position="210"/>
    </location>
</feature>
<dbReference type="InterPro" id="IPR012909">
    <property type="entry name" value="PHA_DNA-bd_N"/>
</dbReference>
<dbReference type="EMBL" id="WTVP01000004">
    <property type="protein sequence ID" value="NMG14402.1"/>
    <property type="molecule type" value="Genomic_DNA"/>
</dbReference>
<evidence type="ECO:0000259" key="2">
    <source>
        <dbReference type="Pfam" id="PF05233"/>
    </source>
</evidence>
<proteinExistence type="predicted"/>
<evidence type="ECO:0000313" key="4">
    <source>
        <dbReference type="EMBL" id="NMG14402.1"/>
    </source>
</evidence>
<comment type="caution">
    <text evidence="4">The sequence shown here is derived from an EMBL/GenBank/DDBJ whole genome shotgun (WGS) entry which is preliminary data.</text>
</comment>
<protein>
    <submittedName>
        <fullName evidence="4">Polyhydroxyalkanoate synthesis repressor PhaR</fullName>
    </submittedName>
</protein>